<comment type="caution">
    <text evidence="1">The sequence shown here is derived from an EMBL/GenBank/DDBJ whole genome shotgun (WGS) entry which is preliminary data.</text>
</comment>
<keyword evidence="2" id="KW-1185">Reference proteome</keyword>
<reference evidence="1" key="2">
    <citation type="journal article" date="2022" name="New Phytol.">
        <title>Evolutionary transition to the ectomycorrhizal habit in the genomes of a hyperdiverse lineage of mushroom-forming fungi.</title>
        <authorList>
            <person name="Looney B."/>
            <person name="Miyauchi S."/>
            <person name="Morin E."/>
            <person name="Drula E."/>
            <person name="Courty P.E."/>
            <person name="Kohler A."/>
            <person name="Kuo A."/>
            <person name="LaButti K."/>
            <person name="Pangilinan J."/>
            <person name="Lipzen A."/>
            <person name="Riley R."/>
            <person name="Andreopoulos W."/>
            <person name="He G."/>
            <person name="Johnson J."/>
            <person name="Nolan M."/>
            <person name="Tritt A."/>
            <person name="Barry K.W."/>
            <person name="Grigoriev I.V."/>
            <person name="Nagy L.G."/>
            <person name="Hibbett D."/>
            <person name="Henrissat B."/>
            <person name="Matheny P.B."/>
            <person name="Labbe J."/>
            <person name="Martin F.M."/>
        </authorList>
    </citation>
    <scope>NUCLEOTIDE SEQUENCE</scope>
    <source>
        <strain evidence="1">HHB10654</strain>
    </source>
</reference>
<sequence length="63" mass="7144">MSSIKAIRPPPTRSDSSKHIYTTCLCDAMTRGFRGKEKCAALYPVPRWLRTGRRCIGNRLCES</sequence>
<protein>
    <submittedName>
        <fullName evidence="1">Uncharacterized protein</fullName>
    </submittedName>
</protein>
<reference evidence="1" key="1">
    <citation type="submission" date="2021-03" db="EMBL/GenBank/DDBJ databases">
        <authorList>
            <consortium name="DOE Joint Genome Institute"/>
            <person name="Ahrendt S."/>
            <person name="Looney B.P."/>
            <person name="Miyauchi S."/>
            <person name="Morin E."/>
            <person name="Drula E."/>
            <person name="Courty P.E."/>
            <person name="Chicoki N."/>
            <person name="Fauchery L."/>
            <person name="Kohler A."/>
            <person name="Kuo A."/>
            <person name="Labutti K."/>
            <person name="Pangilinan J."/>
            <person name="Lipzen A."/>
            <person name="Riley R."/>
            <person name="Andreopoulos W."/>
            <person name="He G."/>
            <person name="Johnson J."/>
            <person name="Barry K.W."/>
            <person name="Grigoriev I.V."/>
            <person name="Nagy L."/>
            <person name="Hibbett D."/>
            <person name="Henrissat B."/>
            <person name="Matheny P.B."/>
            <person name="Labbe J."/>
            <person name="Martin F."/>
        </authorList>
    </citation>
    <scope>NUCLEOTIDE SEQUENCE</scope>
    <source>
        <strain evidence="1">HHB10654</strain>
    </source>
</reference>
<proteinExistence type="predicted"/>
<dbReference type="EMBL" id="MU277200">
    <property type="protein sequence ID" value="KAI0064133.1"/>
    <property type="molecule type" value="Genomic_DNA"/>
</dbReference>
<organism evidence="1 2">
    <name type="scientific">Artomyces pyxidatus</name>
    <dbReference type="NCBI Taxonomy" id="48021"/>
    <lineage>
        <taxon>Eukaryota</taxon>
        <taxon>Fungi</taxon>
        <taxon>Dikarya</taxon>
        <taxon>Basidiomycota</taxon>
        <taxon>Agaricomycotina</taxon>
        <taxon>Agaricomycetes</taxon>
        <taxon>Russulales</taxon>
        <taxon>Auriscalpiaceae</taxon>
        <taxon>Artomyces</taxon>
    </lineage>
</organism>
<gene>
    <name evidence="1" type="ORF">BV25DRAFT_1823689</name>
</gene>
<dbReference type="Proteomes" id="UP000814140">
    <property type="component" value="Unassembled WGS sequence"/>
</dbReference>
<evidence type="ECO:0000313" key="2">
    <source>
        <dbReference type="Proteomes" id="UP000814140"/>
    </source>
</evidence>
<accession>A0ACB8T7L1</accession>
<evidence type="ECO:0000313" key="1">
    <source>
        <dbReference type="EMBL" id="KAI0064133.1"/>
    </source>
</evidence>
<name>A0ACB8T7L1_9AGAM</name>